<accession>A0A072PMC4</accession>
<dbReference type="PROSITE" id="PS50097">
    <property type="entry name" value="BTB"/>
    <property type="match status" value="2"/>
</dbReference>
<dbReference type="PANTHER" id="PTHR46231">
    <property type="entry name" value="ANKYRIN REPEAT AND BTB/POZ DOMAIN-CONTAINING PROTEIN 1"/>
    <property type="match status" value="1"/>
</dbReference>
<dbReference type="SMART" id="SM00225">
    <property type="entry name" value="BTB"/>
    <property type="match status" value="2"/>
</dbReference>
<feature type="region of interest" description="Disordered" evidence="4">
    <location>
        <begin position="620"/>
        <end position="648"/>
    </location>
</feature>
<dbReference type="InterPro" id="IPR011333">
    <property type="entry name" value="SKP1/BTB/POZ_sf"/>
</dbReference>
<dbReference type="Pfam" id="PF00651">
    <property type="entry name" value="BTB"/>
    <property type="match status" value="2"/>
</dbReference>
<dbReference type="RefSeq" id="XP_013263814.1">
    <property type="nucleotide sequence ID" value="XM_013408360.1"/>
</dbReference>
<dbReference type="AlphaFoldDB" id="A0A072PMC4"/>
<evidence type="ECO:0000256" key="2">
    <source>
        <dbReference type="ARBA" id="ARBA00023043"/>
    </source>
</evidence>
<evidence type="ECO:0000259" key="5">
    <source>
        <dbReference type="PROSITE" id="PS50097"/>
    </source>
</evidence>
<keyword evidence="1" id="KW-0677">Repeat</keyword>
<proteinExistence type="predicted"/>
<evidence type="ECO:0000256" key="1">
    <source>
        <dbReference type="ARBA" id="ARBA00022737"/>
    </source>
</evidence>
<feature type="compositionally biased region" description="Basic residues" evidence="4">
    <location>
        <begin position="373"/>
        <end position="383"/>
    </location>
</feature>
<feature type="domain" description="BTB" evidence="5">
    <location>
        <begin position="152"/>
        <end position="217"/>
    </location>
</feature>
<evidence type="ECO:0000256" key="3">
    <source>
        <dbReference type="PROSITE-ProRule" id="PRU00023"/>
    </source>
</evidence>
<dbReference type="OrthoDB" id="684045at2759"/>
<gene>
    <name evidence="6" type="ORF">A1O9_02789</name>
</gene>
<dbReference type="InterPro" id="IPR002110">
    <property type="entry name" value="Ankyrin_rpt"/>
</dbReference>
<dbReference type="PANTHER" id="PTHR46231:SF1">
    <property type="entry name" value="ANKYRIN REPEAT AND BTB_POZ DOMAIN-CONTAINING PROTEIN 1"/>
    <property type="match status" value="1"/>
</dbReference>
<comment type="caution">
    <text evidence="6">The sequence shown here is derived from an EMBL/GenBank/DDBJ whole genome shotgun (WGS) entry which is preliminary data.</text>
</comment>
<dbReference type="Gene3D" id="1.25.40.20">
    <property type="entry name" value="Ankyrin repeat-containing domain"/>
    <property type="match status" value="1"/>
</dbReference>
<feature type="repeat" description="ANK" evidence="3">
    <location>
        <begin position="71"/>
        <end position="96"/>
    </location>
</feature>
<dbReference type="Pfam" id="PF12796">
    <property type="entry name" value="Ank_2"/>
    <property type="match status" value="1"/>
</dbReference>
<dbReference type="GO" id="GO:0005737">
    <property type="term" value="C:cytoplasm"/>
    <property type="evidence" value="ECO:0007669"/>
    <property type="project" value="TreeGrafter"/>
</dbReference>
<dbReference type="PROSITE" id="PS50088">
    <property type="entry name" value="ANK_REPEAT"/>
    <property type="match status" value="1"/>
</dbReference>
<dbReference type="GeneID" id="25277730"/>
<protein>
    <recommendedName>
        <fullName evidence="5">BTB domain-containing protein</fullName>
    </recommendedName>
</protein>
<evidence type="ECO:0000256" key="4">
    <source>
        <dbReference type="SAM" id="MobiDB-lite"/>
    </source>
</evidence>
<dbReference type="InterPro" id="IPR044515">
    <property type="entry name" value="ABTB1"/>
</dbReference>
<dbReference type="FunFam" id="1.25.40.20:FF:000248">
    <property type="entry name" value="Ankyrin repeat and BTB/POZ domain protein"/>
    <property type="match status" value="1"/>
</dbReference>
<dbReference type="CDD" id="cd18497">
    <property type="entry name" value="BACK_ABTB1_BPOZ"/>
    <property type="match status" value="1"/>
</dbReference>
<reference evidence="6 7" key="1">
    <citation type="submission" date="2013-03" db="EMBL/GenBank/DDBJ databases">
        <title>The Genome Sequence of Exophiala aquamarina CBS 119918.</title>
        <authorList>
            <consortium name="The Broad Institute Genomics Platform"/>
            <person name="Cuomo C."/>
            <person name="de Hoog S."/>
            <person name="Gorbushina A."/>
            <person name="Walker B."/>
            <person name="Young S.K."/>
            <person name="Zeng Q."/>
            <person name="Gargeya S."/>
            <person name="Fitzgerald M."/>
            <person name="Haas B."/>
            <person name="Abouelleil A."/>
            <person name="Allen A.W."/>
            <person name="Alvarado L."/>
            <person name="Arachchi H.M."/>
            <person name="Berlin A.M."/>
            <person name="Chapman S.B."/>
            <person name="Gainer-Dewar J."/>
            <person name="Goldberg J."/>
            <person name="Griggs A."/>
            <person name="Gujja S."/>
            <person name="Hansen M."/>
            <person name="Howarth C."/>
            <person name="Imamovic A."/>
            <person name="Ireland A."/>
            <person name="Larimer J."/>
            <person name="McCowan C."/>
            <person name="Murphy C."/>
            <person name="Pearson M."/>
            <person name="Poon T.W."/>
            <person name="Priest M."/>
            <person name="Roberts A."/>
            <person name="Saif S."/>
            <person name="Shea T."/>
            <person name="Sisk P."/>
            <person name="Sykes S."/>
            <person name="Wortman J."/>
            <person name="Nusbaum C."/>
            <person name="Birren B."/>
        </authorList>
    </citation>
    <scope>NUCLEOTIDE SEQUENCE [LARGE SCALE GENOMIC DNA]</scope>
    <source>
        <strain evidence="6 7">CBS 119918</strain>
    </source>
</reference>
<name>A0A072PMC4_9EURO</name>
<feature type="domain" description="BTB" evidence="5">
    <location>
        <begin position="373"/>
        <end position="443"/>
    </location>
</feature>
<dbReference type="CDD" id="cd18186">
    <property type="entry name" value="BTB_POZ_ZBTB_KLHL-like"/>
    <property type="match status" value="1"/>
</dbReference>
<feature type="compositionally biased region" description="Acidic residues" evidence="4">
    <location>
        <begin position="314"/>
        <end position="327"/>
    </location>
</feature>
<dbReference type="GO" id="GO:0000151">
    <property type="term" value="C:ubiquitin ligase complex"/>
    <property type="evidence" value="ECO:0007669"/>
    <property type="project" value="TreeGrafter"/>
</dbReference>
<dbReference type="VEuPathDB" id="FungiDB:A1O9_02789"/>
<feature type="region of interest" description="Disordered" evidence="4">
    <location>
        <begin position="312"/>
        <end position="383"/>
    </location>
</feature>
<feature type="compositionally biased region" description="Low complexity" evidence="4">
    <location>
        <begin position="359"/>
        <end position="372"/>
    </location>
</feature>
<dbReference type="Proteomes" id="UP000027920">
    <property type="component" value="Unassembled WGS sequence"/>
</dbReference>
<feature type="compositionally biased region" description="Polar residues" evidence="4">
    <location>
        <begin position="638"/>
        <end position="648"/>
    </location>
</feature>
<evidence type="ECO:0000313" key="7">
    <source>
        <dbReference type="Proteomes" id="UP000027920"/>
    </source>
</evidence>
<dbReference type="SUPFAM" id="SSF54695">
    <property type="entry name" value="POZ domain"/>
    <property type="match status" value="2"/>
</dbReference>
<dbReference type="InterPro" id="IPR036770">
    <property type="entry name" value="Ankyrin_rpt-contain_sf"/>
</dbReference>
<dbReference type="STRING" id="1182545.A0A072PMC4"/>
<feature type="compositionally biased region" description="Polar residues" evidence="4">
    <location>
        <begin position="334"/>
        <end position="347"/>
    </location>
</feature>
<dbReference type="PROSITE" id="PS50297">
    <property type="entry name" value="ANK_REP_REGION"/>
    <property type="match status" value="1"/>
</dbReference>
<dbReference type="InterPro" id="IPR000210">
    <property type="entry name" value="BTB/POZ_dom"/>
</dbReference>
<sequence length="729" mass="80732">MSANGVLRKDQLERSLHDEKKLIEQGILKEDNPLDFSENFQTLCAASRRGDLKLCQEMIQEGVNINAKDQYDYTPLILASLCGHYETVQLLLESGALCERDTFQGERCLYNALNDRIRNLLLQYDYSKSTDPLQPLASHLVSLLTRDHPRTSDITVTTPTESFLLHKYILSARSPYFSSKLTSAPDTSSWKLPPTIPPQSFGIALKHLYLGEIPRDLGGGPATGFSDSEVLAGVDRISKHLEIQNLSRLILDSSDRRLARQRRQDEVEKGRDQLESWFRDNVLKHAIETDVAKADDIKWDRDNGIFADILLRADEDEEEEEEEEEAEAIDRFSQELSRNKPSSTHRSATAALGIPLDTSSSRNASRSTSRSPSRARSKARKSKIYPAHKAQLLRSEFFTTMFESSFREAQNTPHLQIINIDCSPHVLEIILTYLYTEKADFGLDVAVDVLFAADMLFLEKVKAKAAVVISTLANGTATGMSKGGGSTLPNGLDPESTAATSSSEELIDIYLILRAAWLTRVQRLEEFAARYIAYRLEAYIDDPEFAELVQESASRISARQETDSIELLDDIRYYLSERFRLRFEDVGLEDAMDEDGAMREALAATATTTDGYVAAVAAQPPEQDPQTATGQAPLGPTKPTTTNSLPIWSSANGIPPKAAEDEGVAMMTSSGPGSEPVTVAPDTECLLPRDAVRTLDGELAGDEFAADAVNYQILLGKIDALLDRLKLDA</sequence>
<dbReference type="EMBL" id="AMGV01000002">
    <property type="protein sequence ID" value="KEF61224.1"/>
    <property type="molecule type" value="Genomic_DNA"/>
</dbReference>
<organism evidence="6 7">
    <name type="scientific">Exophiala aquamarina CBS 119918</name>
    <dbReference type="NCBI Taxonomy" id="1182545"/>
    <lineage>
        <taxon>Eukaryota</taxon>
        <taxon>Fungi</taxon>
        <taxon>Dikarya</taxon>
        <taxon>Ascomycota</taxon>
        <taxon>Pezizomycotina</taxon>
        <taxon>Eurotiomycetes</taxon>
        <taxon>Chaetothyriomycetidae</taxon>
        <taxon>Chaetothyriales</taxon>
        <taxon>Herpotrichiellaceae</taxon>
        <taxon>Exophiala</taxon>
    </lineage>
</organism>
<keyword evidence="2 3" id="KW-0040">ANK repeat</keyword>
<dbReference type="HOGENOM" id="CLU_022885_2_0_1"/>
<evidence type="ECO:0000313" key="6">
    <source>
        <dbReference type="EMBL" id="KEF61224.1"/>
    </source>
</evidence>
<dbReference type="SMART" id="SM00248">
    <property type="entry name" value="ANK"/>
    <property type="match status" value="2"/>
</dbReference>
<dbReference type="SUPFAM" id="SSF48403">
    <property type="entry name" value="Ankyrin repeat"/>
    <property type="match status" value="1"/>
</dbReference>
<dbReference type="Gene3D" id="3.30.710.10">
    <property type="entry name" value="Potassium Channel Kv1.1, Chain A"/>
    <property type="match status" value="2"/>
</dbReference>
<keyword evidence="7" id="KW-1185">Reference proteome</keyword>